<dbReference type="AlphaFoldDB" id="A0A224Y8X1"/>
<proteinExistence type="predicted"/>
<dbReference type="EMBL" id="GFPF01002941">
    <property type="protein sequence ID" value="MAA14087.1"/>
    <property type="molecule type" value="Transcribed_RNA"/>
</dbReference>
<protein>
    <submittedName>
        <fullName evidence="2">Uncharacterized protein</fullName>
    </submittedName>
</protein>
<feature type="compositionally biased region" description="Polar residues" evidence="1">
    <location>
        <begin position="239"/>
        <end position="252"/>
    </location>
</feature>
<reference evidence="2" key="1">
    <citation type="journal article" date="2017" name="Parasit. Vectors">
        <title>Sialotranscriptomics of Rhipicephalus zambeziensis reveals intricate expression profiles of secretory proteins and suggests tight temporal transcriptional regulation during blood-feeding.</title>
        <authorList>
            <person name="de Castro M.H."/>
            <person name="de Klerk D."/>
            <person name="Pienaar R."/>
            <person name="Rees D.J.G."/>
            <person name="Mans B.J."/>
        </authorList>
    </citation>
    <scope>NUCLEOTIDE SEQUENCE</scope>
    <source>
        <tissue evidence="2">Salivary glands</tissue>
    </source>
</reference>
<sequence>MGTAVRRGSETVYYLDPAQLKMQEAAGGVQCVPVPGCSGRSRKSVYRMAPSSLQPGRVLQPLSGMTFAGGSQCDACLPQRLLQQLSSEDASYDGAAATSNEPKILRLVPQGRNVRVEEVKPLPRVWSSRSARQKRPEVMQIVEDNDCYKLVSAGSSESDVPVESDTFPDCIEELMHRRRAPDREPDVVASPVYVTKVPSSRRSSSRRLASSSLRALSRDPSPPSSSPRCSRCAACKSCGTAQSDSMPTTTRSRSSKWYE</sequence>
<name>A0A224Y8X1_9ACAR</name>
<evidence type="ECO:0000256" key="1">
    <source>
        <dbReference type="SAM" id="MobiDB-lite"/>
    </source>
</evidence>
<feature type="compositionally biased region" description="Low complexity" evidence="1">
    <location>
        <begin position="200"/>
        <end position="219"/>
    </location>
</feature>
<organism evidence="2">
    <name type="scientific">Rhipicephalus zambeziensis</name>
    <dbReference type="NCBI Taxonomy" id="60191"/>
    <lineage>
        <taxon>Eukaryota</taxon>
        <taxon>Metazoa</taxon>
        <taxon>Ecdysozoa</taxon>
        <taxon>Arthropoda</taxon>
        <taxon>Chelicerata</taxon>
        <taxon>Arachnida</taxon>
        <taxon>Acari</taxon>
        <taxon>Parasitiformes</taxon>
        <taxon>Ixodida</taxon>
        <taxon>Ixodoidea</taxon>
        <taxon>Ixodidae</taxon>
        <taxon>Rhipicephalinae</taxon>
        <taxon>Rhipicephalus</taxon>
        <taxon>Rhipicephalus</taxon>
    </lineage>
</organism>
<feature type="compositionally biased region" description="Low complexity" evidence="1">
    <location>
        <begin position="226"/>
        <end position="238"/>
    </location>
</feature>
<feature type="region of interest" description="Disordered" evidence="1">
    <location>
        <begin position="196"/>
        <end position="259"/>
    </location>
</feature>
<accession>A0A224Y8X1</accession>
<evidence type="ECO:0000313" key="2">
    <source>
        <dbReference type="EMBL" id="MAA14087.1"/>
    </source>
</evidence>